<keyword evidence="2" id="KW-1185">Reference proteome</keyword>
<reference evidence="1" key="1">
    <citation type="submission" date="2025-08" db="UniProtKB">
        <authorList>
            <consortium name="Ensembl"/>
        </authorList>
    </citation>
    <scope>IDENTIFICATION</scope>
</reference>
<proteinExistence type="predicted"/>
<dbReference type="Ensembl" id="ENSCCAT00000041054.1">
    <property type="protein sequence ID" value="ENSCCAP00000023548.1"/>
    <property type="gene ID" value="ENSCCAG00000029543.1"/>
</dbReference>
<name>A0A2K5R5X3_CEBIM</name>
<dbReference type="Proteomes" id="UP000233040">
    <property type="component" value="Unassembled WGS sequence"/>
</dbReference>
<protein>
    <submittedName>
        <fullName evidence="1">Proteasome activator subunit 2</fullName>
    </submittedName>
</protein>
<accession>A0A2K5R5X3</accession>
<dbReference type="GeneTree" id="ENSGT00950000183098"/>
<evidence type="ECO:0000313" key="1">
    <source>
        <dbReference type="Ensembl" id="ENSCCAP00000023548.1"/>
    </source>
</evidence>
<dbReference type="AlphaFoldDB" id="A0A2K5R5X3"/>
<reference evidence="1" key="2">
    <citation type="submission" date="2025-09" db="UniProtKB">
        <authorList>
            <consortium name="Ensembl"/>
        </authorList>
    </citation>
    <scope>IDENTIFICATION</scope>
</reference>
<gene>
    <name evidence="1" type="primary">PSME2</name>
</gene>
<organism evidence="1 2">
    <name type="scientific">Cebus imitator</name>
    <name type="common">Panamanian white-faced capuchin</name>
    <name type="synonym">Cebus capucinus imitator</name>
    <dbReference type="NCBI Taxonomy" id="2715852"/>
    <lineage>
        <taxon>Eukaryota</taxon>
        <taxon>Metazoa</taxon>
        <taxon>Chordata</taxon>
        <taxon>Craniata</taxon>
        <taxon>Vertebrata</taxon>
        <taxon>Euteleostomi</taxon>
        <taxon>Mammalia</taxon>
        <taxon>Eutheria</taxon>
        <taxon>Euarchontoglires</taxon>
        <taxon>Primates</taxon>
        <taxon>Haplorrhini</taxon>
        <taxon>Platyrrhini</taxon>
        <taxon>Cebidae</taxon>
        <taxon>Cebinae</taxon>
        <taxon>Cebus</taxon>
    </lineage>
</organism>
<evidence type="ECO:0000313" key="2">
    <source>
        <dbReference type="Proteomes" id="UP000233040"/>
    </source>
</evidence>
<sequence>MAKPCGVRLSGEARKQVEVFRQNLFQEDLSFLIYKSWTQL</sequence>